<dbReference type="EMBL" id="LJIX01000006">
    <property type="protein sequence ID" value="KQL17677.1"/>
    <property type="molecule type" value="Genomic_DNA"/>
</dbReference>
<dbReference type="Proteomes" id="UP000050996">
    <property type="component" value="Unassembled WGS sequence"/>
</dbReference>
<dbReference type="AlphaFoldDB" id="A0A0Q3T2H8"/>
<protein>
    <recommendedName>
        <fullName evidence="3">Phage protein</fullName>
    </recommendedName>
</protein>
<dbReference type="InterPro" id="IPR038667">
    <property type="entry name" value="XkdH-like_sf"/>
</dbReference>
<sequence>MVNARRKAIERLYKGVCTIKEFQSIKDPITHITSNKEVPVLENQPCKLSIEKQTSATNTNGPAIIAQSTKLFLAPEIIVKAGSKIIVSQHGKTNEYARSGEPTVYMDHQEIVLEFFKGYA</sequence>
<organism evidence="1 2">
    <name type="scientific">Cytobacillus solani</name>
    <dbReference type="NCBI Taxonomy" id="1637975"/>
    <lineage>
        <taxon>Bacteria</taxon>
        <taxon>Bacillati</taxon>
        <taxon>Bacillota</taxon>
        <taxon>Bacilli</taxon>
        <taxon>Bacillales</taxon>
        <taxon>Bacillaceae</taxon>
        <taxon>Cytobacillus</taxon>
    </lineage>
</organism>
<dbReference type="Gene3D" id="2.40.10.370">
    <property type="entry name" value="Protein of unknown function DUF3599"/>
    <property type="match status" value="1"/>
</dbReference>
<accession>A0A0Q3T2H8</accession>
<gene>
    <name evidence="1" type="ORF">AN957_02995</name>
</gene>
<dbReference type="STRING" id="1637975.AN957_02995"/>
<evidence type="ECO:0000313" key="1">
    <source>
        <dbReference type="EMBL" id="KQL17677.1"/>
    </source>
</evidence>
<name>A0A0Q3T2H8_9BACI</name>
<reference evidence="1 2" key="1">
    <citation type="submission" date="2015-09" db="EMBL/GenBank/DDBJ databases">
        <title>Genome sequencing project for genomic taxonomy and phylogenomics of Bacillus-like bacteria.</title>
        <authorList>
            <person name="Liu B."/>
            <person name="Wang J."/>
            <person name="Zhu Y."/>
            <person name="Liu G."/>
            <person name="Chen Q."/>
            <person name="Chen Z."/>
            <person name="Lan J."/>
            <person name="Che J."/>
            <person name="Ge C."/>
            <person name="Shi H."/>
            <person name="Pan Z."/>
            <person name="Liu X."/>
        </authorList>
    </citation>
    <scope>NUCLEOTIDE SEQUENCE [LARGE SCALE GENOMIC DNA]</scope>
    <source>
        <strain evidence="1 2">FJAT-18043</strain>
    </source>
</reference>
<keyword evidence="2" id="KW-1185">Reference proteome</keyword>
<dbReference type="PATRIC" id="fig|1637975.4.peg.261"/>
<evidence type="ECO:0000313" key="2">
    <source>
        <dbReference type="Proteomes" id="UP000050996"/>
    </source>
</evidence>
<proteinExistence type="predicted"/>
<evidence type="ECO:0008006" key="3">
    <source>
        <dbReference type="Google" id="ProtNLM"/>
    </source>
</evidence>
<comment type="caution">
    <text evidence="1">The sequence shown here is derived from an EMBL/GenBank/DDBJ whole genome shotgun (WGS) entry which is preliminary data.</text>
</comment>